<organism evidence="8 11">
    <name type="scientific">Bacteroides cellulosilyticus</name>
    <dbReference type="NCBI Taxonomy" id="246787"/>
    <lineage>
        <taxon>Bacteria</taxon>
        <taxon>Pseudomonadati</taxon>
        <taxon>Bacteroidota</taxon>
        <taxon>Bacteroidia</taxon>
        <taxon>Bacteroidales</taxon>
        <taxon>Bacteroidaceae</taxon>
        <taxon>Bacteroides</taxon>
    </lineage>
</organism>
<keyword evidence="5" id="KW-0998">Cell outer membrane</keyword>
<dbReference type="EMBL" id="CP012801">
    <property type="protein sequence ID" value="ALJ58916.1"/>
    <property type="molecule type" value="Genomic_DNA"/>
</dbReference>
<sequence length="555" mass="63315">MKLKNICFGIVCTAVLVGCTDKMDYHEYTSYDKEYVFSDFGRTSGFVNNIYSYLDSDLPGSGALASACDEAEMALTYSSVLDYTNGNWNALNPKSLWNYYTPIRAVNYYLKNAKDLDFYDLRFTEDYEAQMNRFKRYQYEVRLLRAYYYFQLVRAYGDVPFTTSVLTEAEANSLKRTPASEIFDFIVSECDAVAPELPIDYSKLENDAAGNSEKPETGRVTQGTALALKARALLYRASKLFNESENKEFYKEAAKANLDVINYCSKNGITLGKYTDLWGENNWKASEMIFVRRVGATTDPEVTNFPIGLENARSGNCPTQTLVDAYEMKNGSEPNSKDPYTGRDPRFAMTIAVNGDKWPNTNPNPLEIYVGGRNASPIPYATPTGYYLKKYVDGSTDISASTGSGGKVHSWVTFRLGEFLLNYAEATFKYFGEADNKDGELTMSAREAVNKIRKRTGVDMPEFPEGMSSDNFWKRYKNERMVELAFEGHRFWDVRRWKEGGFKSLDRVVITKNSDDSFTYTRNTKSLVWDDKMYFYPIPDSELRKNPNLTQNTDW</sequence>
<evidence type="ECO:0000313" key="12">
    <source>
        <dbReference type="Proteomes" id="UP000283341"/>
    </source>
</evidence>
<evidence type="ECO:0000259" key="6">
    <source>
        <dbReference type="Pfam" id="PF07980"/>
    </source>
</evidence>
<dbReference type="SUPFAM" id="SSF48452">
    <property type="entry name" value="TPR-like"/>
    <property type="match status" value="1"/>
</dbReference>
<dbReference type="Proteomes" id="UP000061809">
    <property type="component" value="Chromosome"/>
</dbReference>
<dbReference type="InterPro" id="IPR011990">
    <property type="entry name" value="TPR-like_helical_dom_sf"/>
</dbReference>
<reference evidence="10 12" key="2">
    <citation type="submission" date="2018-08" db="EMBL/GenBank/DDBJ databases">
        <title>A genome reference for cultivated species of the human gut microbiota.</title>
        <authorList>
            <person name="Zou Y."/>
            <person name="Xue W."/>
            <person name="Luo G."/>
        </authorList>
    </citation>
    <scope>NUCLEOTIDE SEQUENCE [LARGE SCALE GENOMIC DNA]</scope>
    <source>
        <strain evidence="10 12">AF22-3AC</strain>
    </source>
</reference>
<dbReference type="eggNOG" id="COG1435">
    <property type="taxonomic scope" value="Bacteria"/>
</dbReference>
<dbReference type="RefSeq" id="WP_025725984.1">
    <property type="nucleotide sequence ID" value="NZ_CABMLT010000006.1"/>
</dbReference>
<feature type="domain" description="SusD-like N-terminal" evidence="7">
    <location>
        <begin position="77"/>
        <end position="200"/>
    </location>
</feature>
<keyword evidence="3" id="KW-0732">Signal</keyword>
<proteinExistence type="inferred from homology"/>
<dbReference type="KEGG" id="bcel:BcellWH2_01663"/>
<gene>
    <name evidence="8" type="ORF">BcellWH2_01663</name>
    <name evidence="10" type="ORF">DWX97_04440</name>
    <name evidence="9" type="ORF">F2Y81_02505</name>
</gene>
<dbReference type="PATRIC" id="fig|246787.4.peg.1711"/>
<evidence type="ECO:0000313" key="11">
    <source>
        <dbReference type="Proteomes" id="UP000061809"/>
    </source>
</evidence>
<evidence type="ECO:0000256" key="3">
    <source>
        <dbReference type="ARBA" id="ARBA00022729"/>
    </source>
</evidence>
<evidence type="ECO:0000256" key="1">
    <source>
        <dbReference type="ARBA" id="ARBA00004442"/>
    </source>
</evidence>
<evidence type="ECO:0000256" key="4">
    <source>
        <dbReference type="ARBA" id="ARBA00023136"/>
    </source>
</evidence>
<reference evidence="8 11" key="1">
    <citation type="journal article" date="2015" name="Science">
        <title>Genetic determinants of in vivo fitness and diet responsiveness in multiple human gut Bacteroides.</title>
        <authorList>
            <person name="Wu M."/>
            <person name="McNulty N.P."/>
            <person name="Rodionov D.A."/>
            <person name="Khoroshkin M.S."/>
            <person name="Griffin N.W."/>
            <person name="Cheng J."/>
            <person name="Latreille P."/>
            <person name="Kerstetter R.A."/>
            <person name="Terrapon N."/>
            <person name="Henrissat B."/>
            <person name="Osterman A.L."/>
            <person name="Gordon J.I."/>
        </authorList>
    </citation>
    <scope>NUCLEOTIDE SEQUENCE [LARGE SCALE GENOMIC DNA]</scope>
    <source>
        <strain evidence="8 11">WH2</strain>
    </source>
</reference>
<keyword evidence="4" id="KW-0472">Membrane</keyword>
<accession>A0A0P0GLI2</accession>
<dbReference type="Proteomes" id="UP000448877">
    <property type="component" value="Unassembled WGS sequence"/>
</dbReference>
<dbReference type="AlphaFoldDB" id="A0A0P0GLI2"/>
<evidence type="ECO:0000259" key="7">
    <source>
        <dbReference type="Pfam" id="PF14322"/>
    </source>
</evidence>
<protein>
    <submittedName>
        <fullName evidence="9">RagB/SusD family nutrient uptake outer membrane protein</fullName>
    </submittedName>
    <submittedName>
        <fullName evidence="8">SusD family protein</fullName>
    </submittedName>
</protein>
<feature type="domain" description="RagB/SusD" evidence="6">
    <location>
        <begin position="312"/>
        <end position="555"/>
    </location>
</feature>
<evidence type="ECO:0000256" key="5">
    <source>
        <dbReference type="ARBA" id="ARBA00023237"/>
    </source>
</evidence>
<dbReference type="PROSITE" id="PS51257">
    <property type="entry name" value="PROKAR_LIPOPROTEIN"/>
    <property type="match status" value="1"/>
</dbReference>
<dbReference type="GO" id="GO:0009279">
    <property type="term" value="C:cell outer membrane"/>
    <property type="evidence" value="ECO:0007669"/>
    <property type="project" value="UniProtKB-SubCell"/>
</dbReference>
<dbReference type="EMBL" id="QRVJ01000002">
    <property type="protein sequence ID" value="RGS39179.1"/>
    <property type="molecule type" value="Genomic_DNA"/>
</dbReference>
<comment type="subcellular location">
    <subcellularLocation>
        <location evidence="1">Cell outer membrane</location>
    </subcellularLocation>
</comment>
<dbReference type="STRING" id="246787.BcellWH2_01663"/>
<dbReference type="InterPro" id="IPR033985">
    <property type="entry name" value="SusD-like_N"/>
</dbReference>
<evidence type="ECO:0000313" key="10">
    <source>
        <dbReference type="EMBL" id="RGS39179.1"/>
    </source>
</evidence>
<dbReference type="InterPro" id="IPR012944">
    <property type="entry name" value="SusD_RagB_dom"/>
</dbReference>
<evidence type="ECO:0000256" key="2">
    <source>
        <dbReference type="ARBA" id="ARBA00006275"/>
    </source>
</evidence>
<dbReference type="Pfam" id="PF14322">
    <property type="entry name" value="SusD-like_3"/>
    <property type="match status" value="1"/>
</dbReference>
<dbReference type="Gene3D" id="1.25.40.390">
    <property type="match status" value="1"/>
</dbReference>
<dbReference type="Proteomes" id="UP000283341">
    <property type="component" value="Unassembled WGS sequence"/>
</dbReference>
<dbReference type="Pfam" id="PF07980">
    <property type="entry name" value="SusD_RagB"/>
    <property type="match status" value="1"/>
</dbReference>
<evidence type="ECO:0000313" key="9">
    <source>
        <dbReference type="EMBL" id="KAA5423461.1"/>
    </source>
</evidence>
<evidence type="ECO:0000313" key="13">
    <source>
        <dbReference type="Proteomes" id="UP000448877"/>
    </source>
</evidence>
<reference evidence="9 13" key="3">
    <citation type="journal article" date="2019" name="Nat. Med.">
        <title>A library of human gut bacterial isolates paired with longitudinal multiomics data enables mechanistic microbiome research.</title>
        <authorList>
            <person name="Poyet M."/>
            <person name="Groussin M."/>
            <person name="Gibbons S.M."/>
            <person name="Avila-Pacheco J."/>
            <person name="Jiang X."/>
            <person name="Kearney S.M."/>
            <person name="Perrotta A.R."/>
            <person name="Berdy B."/>
            <person name="Zhao S."/>
            <person name="Lieberman T.D."/>
            <person name="Swanson P.K."/>
            <person name="Smith M."/>
            <person name="Roesemann S."/>
            <person name="Alexander J.E."/>
            <person name="Rich S.A."/>
            <person name="Livny J."/>
            <person name="Vlamakis H."/>
            <person name="Clish C."/>
            <person name="Bullock K."/>
            <person name="Deik A."/>
            <person name="Scott J."/>
            <person name="Pierce K.A."/>
            <person name="Xavier R.J."/>
            <person name="Alm E.J."/>
        </authorList>
    </citation>
    <scope>NUCLEOTIDE SEQUENCE [LARGE SCALE GENOMIC DNA]</scope>
    <source>
        <strain evidence="9 13">BIOML-A6</strain>
    </source>
</reference>
<evidence type="ECO:0000313" key="8">
    <source>
        <dbReference type="EMBL" id="ALJ58916.1"/>
    </source>
</evidence>
<name>A0A0P0GLI2_9BACE</name>
<dbReference type="EMBL" id="VVYV01000002">
    <property type="protein sequence ID" value="KAA5423461.1"/>
    <property type="molecule type" value="Genomic_DNA"/>
</dbReference>
<comment type="similarity">
    <text evidence="2">Belongs to the SusD family.</text>
</comment>